<dbReference type="FunFam" id="3.40.367.20:FF:000002">
    <property type="entry name" value="Glucokinase"/>
    <property type="match status" value="1"/>
</dbReference>
<proteinExistence type="inferred from homology"/>
<dbReference type="AlphaFoldDB" id="A0A2S7UWR4"/>
<evidence type="ECO:0000256" key="5">
    <source>
        <dbReference type="ARBA" id="ARBA00022840"/>
    </source>
</evidence>
<dbReference type="PANTHER" id="PTHR47690">
    <property type="entry name" value="GLUCOKINASE"/>
    <property type="match status" value="1"/>
</dbReference>
<dbReference type="GO" id="GO:0005829">
    <property type="term" value="C:cytosol"/>
    <property type="evidence" value="ECO:0007669"/>
    <property type="project" value="TreeGrafter"/>
</dbReference>
<dbReference type="HAMAP" id="MF_00524">
    <property type="entry name" value="Glucokinase"/>
    <property type="match status" value="1"/>
</dbReference>
<protein>
    <recommendedName>
        <fullName evidence="7">Glucokinase</fullName>
        <ecNumber evidence="7">2.7.1.2</ecNumber>
    </recommendedName>
    <alternativeName>
        <fullName evidence="7">Glucose kinase</fullName>
    </alternativeName>
</protein>
<keyword evidence="4 7" id="KW-0418">Kinase</keyword>
<dbReference type="GO" id="GO:0005536">
    <property type="term" value="F:D-glucose binding"/>
    <property type="evidence" value="ECO:0007669"/>
    <property type="project" value="InterPro"/>
</dbReference>
<dbReference type="EC" id="2.7.1.2" evidence="7"/>
<evidence type="ECO:0000256" key="2">
    <source>
        <dbReference type="ARBA" id="ARBA00022679"/>
    </source>
</evidence>
<evidence type="ECO:0000256" key="4">
    <source>
        <dbReference type="ARBA" id="ARBA00022777"/>
    </source>
</evidence>
<dbReference type="Gene3D" id="3.40.367.20">
    <property type="match status" value="1"/>
</dbReference>
<reference evidence="9 10" key="1">
    <citation type="submission" date="2016-12" db="EMBL/GenBank/DDBJ databases">
        <title>Diversity of luminous bacteria.</title>
        <authorList>
            <person name="Yoshizawa S."/>
            <person name="Kogure K."/>
        </authorList>
    </citation>
    <scope>NUCLEOTIDE SEQUENCE [LARGE SCALE GENOMIC DNA]</scope>
    <source>
        <strain evidence="9 10">SA4-48</strain>
    </source>
</reference>
<evidence type="ECO:0000256" key="8">
    <source>
        <dbReference type="RuleBase" id="RU004046"/>
    </source>
</evidence>
<keyword evidence="6 7" id="KW-0324">Glycolysis</keyword>
<evidence type="ECO:0000256" key="7">
    <source>
        <dbReference type="HAMAP-Rule" id="MF_00524"/>
    </source>
</evidence>
<name>A0A2S7UWR4_9GAMM</name>
<accession>A0A2S7UWR4</accession>
<keyword evidence="5 7" id="KW-0067">ATP-binding</keyword>
<keyword evidence="1 7" id="KW-0963">Cytoplasm</keyword>
<evidence type="ECO:0000313" key="9">
    <source>
        <dbReference type="EMBL" id="PQJ54145.1"/>
    </source>
</evidence>
<dbReference type="Gene3D" id="3.30.420.40">
    <property type="match status" value="1"/>
</dbReference>
<keyword evidence="10" id="KW-1185">Reference proteome</keyword>
<dbReference type="NCBIfam" id="TIGR00749">
    <property type="entry name" value="glk"/>
    <property type="match status" value="1"/>
</dbReference>
<dbReference type="PANTHER" id="PTHR47690:SF1">
    <property type="entry name" value="GLUCOKINASE"/>
    <property type="match status" value="1"/>
</dbReference>
<feature type="binding site" evidence="7">
    <location>
        <begin position="8"/>
        <end position="13"/>
    </location>
    <ligand>
        <name>ATP</name>
        <dbReference type="ChEBI" id="CHEBI:30616"/>
    </ligand>
</feature>
<evidence type="ECO:0000256" key="3">
    <source>
        <dbReference type="ARBA" id="ARBA00022741"/>
    </source>
</evidence>
<keyword evidence="2 7" id="KW-0808">Transferase</keyword>
<keyword evidence="3 7" id="KW-0547">Nucleotide-binding</keyword>
<dbReference type="GO" id="GO:0004340">
    <property type="term" value="F:glucokinase activity"/>
    <property type="evidence" value="ECO:0007669"/>
    <property type="project" value="UniProtKB-UniRule"/>
</dbReference>
<comment type="subcellular location">
    <subcellularLocation>
        <location evidence="7">Cytoplasm</location>
    </subcellularLocation>
</comment>
<comment type="catalytic activity">
    <reaction evidence="7">
        <text>D-glucose + ATP = D-glucose 6-phosphate + ADP + H(+)</text>
        <dbReference type="Rhea" id="RHEA:17825"/>
        <dbReference type="ChEBI" id="CHEBI:4167"/>
        <dbReference type="ChEBI" id="CHEBI:15378"/>
        <dbReference type="ChEBI" id="CHEBI:30616"/>
        <dbReference type="ChEBI" id="CHEBI:61548"/>
        <dbReference type="ChEBI" id="CHEBI:456216"/>
        <dbReference type="EC" id="2.7.1.2"/>
    </reaction>
</comment>
<dbReference type="NCBIfam" id="NF001416">
    <property type="entry name" value="PRK00292.1-3"/>
    <property type="match status" value="1"/>
</dbReference>
<sequence>MTIKALVADIGGTNIRLGIADMETLSISNILSYQCKDFDNVDGAISQYKQDSKQEFEYACLDVACPVVSDEVNLTNNHWCFSQAAVAKQFGLKKLIVINDFTAIAMSVPNIAKDKLVQIGGQDAIPNAPIAIFGAGTGLGVANLIHAENKWIPVGGEGGHVDFSPIDSDEIGILQELQKKYARVSAEQVLSGLGLVQIYQSLCAMNNETAKDYEPADITKHAIDGTDPLAVKTLDVFCRILGSFGGNLALTLMTYGGVFIAGGVVPRFIEYVKTSEFRARFDAKGRFGKIIKTVPVYVVTEEQPGLIGCAAYLQQEI</sequence>
<evidence type="ECO:0000256" key="1">
    <source>
        <dbReference type="ARBA" id="ARBA00022490"/>
    </source>
</evidence>
<dbReference type="Proteomes" id="UP000239007">
    <property type="component" value="Unassembled WGS sequence"/>
</dbReference>
<dbReference type="EMBL" id="MSCH01000003">
    <property type="protein sequence ID" value="PQJ54145.1"/>
    <property type="molecule type" value="Genomic_DNA"/>
</dbReference>
<dbReference type="GO" id="GO:0005524">
    <property type="term" value="F:ATP binding"/>
    <property type="evidence" value="ECO:0007669"/>
    <property type="project" value="UniProtKB-UniRule"/>
</dbReference>
<evidence type="ECO:0000256" key="6">
    <source>
        <dbReference type="ARBA" id="ARBA00023152"/>
    </source>
</evidence>
<dbReference type="OrthoDB" id="9800595at2"/>
<dbReference type="InterPro" id="IPR043129">
    <property type="entry name" value="ATPase_NBD"/>
</dbReference>
<dbReference type="GO" id="GO:0006096">
    <property type="term" value="P:glycolytic process"/>
    <property type="evidence" value="ECO:0007669"/>
    <property type="project" value="UniProtKB-UniRule"/>
</dbReference>
<dbReference type="InterPro" id="IPR003836">
    <property type="entry name" value="Glucokinase"/>
</dbReference>
<organism evidence="9 10">
    <name type="scientific">Psychrosphaera saromensis</name>
    <dbReference type="NCBI Taxonomy" id="716813"/>
    <lineage>
        <taxon>Bacteria</taxon>
        <taxon>Pseudomonadati</taxon>
        <taxon>Pseudomonadota</taxon>
        <taxon>Gammaproteobacteria</taxon>
        <taxon>Alteromonadales</taxon>
        <taxon>Pseudoalteromonadaceae</taxon>
        <taxon>Psychrosphaera</taxon>
    </lineage>
</organism>
<comment type="similarity">
    <text evidence="7 8">Belongs to the bacterial glucokinase family.</text>
</comment>
<dbReference type="Pfam" id="PF02685">
    <property type="entry name" value="Glucokinase"/>
    <property type="match status" value="1"/>
</dbReference>
<dbReference type="CDD" id="cd24008">
    <property type="entry name" value="ASKHA_NBD_GLK"/>
    <property type="match status" value="1"/>
</dbReference>
<dbReference type="SUPFAM" id="SSF53067">
    <property type="entry name" value="Actin-like ATPase domain"/>
    <property type="match status" value="1"/>
</dbReference>
<comment type="caution">
    <text evidence="9">The sequence shown here is derived from an EMBL/GenBank/DDBJ whole genome shotgun (WGS) entry which is preliminary data.</text>
</comment>
<dbReference type="RefSeq" id="WP_105052657.1">
    <property type="nucleotide sequence ID" value="NZ_BMYG01000013.1"/>
</dbReference>
<dbReference type="InterPro" id="IPR050201">
    <property type="entry name" value="Bacterial_glucokinase"/>
</dbReference>
<evidence type="ECO:0000313" key="10">
    <source>
        <dbReference type="Proteomes" id="UP000239007"/>
    </source>
</evidence>
<gene>
    <name evidence="7" type="primary">glk</name>
    <name evidence="9" type="ORF">BTO11_11130</name>
</gene>